<evidence type="ECO:0000313" key="3">
    <source>
        <dbReference type="Proteomes" id="UP000801492"/>
    </source>
</evidence>
<keyword evidence="1" id="KW-0175">Coiled coil</keyword>
<gene>
    <name evidence="2" type="ORF">ILUMI_22344</name>
</gene>
<dbReference type="AlphaFoldDB" id="A0A8K0G2Z6"/>
<evidence type="ECO:0000256" key="1">
    <source>
        <dbReference type="SAM" id="Coils"/>
    </source>
</evidence>
<evidence type="ECO:0000313" key="2">
    <source>
        <dbReference type="EMBL" id="KAF2883813.1"/>
    </source>
</evidence>
<keyword evidence="3" id="KW-1185">Reference proteome</keyword>
<dbReference type="Proteomes" id="UP000801492">
    <property type="component" value="Unassembled WGS sequence"/>
</dbReference>
<dbReference type="OrthoDB" id="5988927at2759"/>
<organism evidence="2 3">
    <name type="scientific">Ignelater luminosus</name>
    <name type="common">Cucubano</name>
    <name type="synonym">Pyrophorus luminosus</name>
    <dbReference type="NCBI Taxonomy" id="2038154"/>
    <lineage>
        <taxon>Eukaryota</taxon>
        <taxon>Metazoa</taxon>
        <taxon>Ecdysozoa</taxon>
        <taxon>Arthropoda</taxon>
        <taxon>Hexapoda</taxon>
        <taxon>Insecta</taxon>
        <taxon>Pterygota</taxon>
        <taxon>Neoptera</taxon>
        <taxon>Endopterygota</taxon>
        <taxon>Coleoptera</taxon>
        <taxon>Polyphaga</taxon>
        <taxon>Elateriformia</taxon>
        <taxon>Elateroidea</taxon>
        <taxon>Elateridae</taxon>
        <taxon>Agrypninae</taxon>
        <taxon>Pyrophorini</taxon>
        <taxon>Ignelater</taxon>
    </lineage>
</organism>
<protein>
    <submittedName>
        <fullName evidence="2">Uncharacterized protein</fullName>
    </submittedName>
</protein>
<comment type="caution">
    <text evidence="2">The sequence shown here is derived from an EMBL/GenBank/DDBJ whole genome shotgun (WGS) entry which is preliminary data.</text>
</comment>
<feature type="coiled-coil region" evidence="1">
    <location>
        <begin position="54"/>
        <end position="81"/>
    </location>
</feature>
<name>A0A8K0G2Z6_IGNLU</name>
<proteinExistence type="predicted"/>
<reference evidence="2" key="1">
    <citation type="submission" date="2019-08" db="EMBL/GenBank/DDBJ databases">
        <title>The genome of the North American firefly Photinus pyralis.</title>
        <authorList>
            <consortium name="Photinus pyralis genome working group"/>
            <person name="Fallon T.R."/>
            <person name="Sander Lower S.E."/>
            <person name="Weng J.-K."/>
        </authorList>
    </citation>
    <scope>NUCLEOTIDE SEQUENCE</scope>
    <source>
        <strain evidence="2">TRF0915ILg1</strain>
        <tissue evidence="2">Whole body</tissue>
    </source>
</reference>
<accession>A0A8K0G2Z6</accession>
<dbReference type="EMBL" id="VTPC01090289">
    <property type="protein sequence ID" value="KAF2883813.1"/>
    <property type="molecule type" value="Genomic_DNA"/>
</dbReference>
<sequence>MSCSTSNEEKVETVKFMEMIEIDGDVTNIPSTSQETNKLVGVESQTQHYDELEVYSLRKKIKSLKQKVRRKELKISNMKNLIQEISKSGCSNENLDSFEKLF</sequence>